<feature type="compositionally biased region" description="Low complexity" evidence="1">
    <location>
        <begin position="191"/>
        <end position="207"/>
    </location>
</feature>
<comment type="caution">
    <text evidence="3">The sequence shown here is derived from an EMBL/GenBank/DDBJ whole genome shotgun (WGS) entry which is preliminary data.</text>
</comment>
<feature type="region of interest" description="Disordered" evidence="1">
    <location>
        <begin position="52"/>
        <end position="88"/>
    </location>
</feature>
<evidence type="ECO:0000313" key="3">
    <source>
        <dbReference type="EMBL" id="TMW67468.1"/>
    </source>
</evidence>
<feature type="compositionally biased region" description="Low complexity" evidence="1">
    <location>
        <begin position="146"/>
        <end position="158"/>
    </location>
</feature>
<dbReference type="EMBL" id="SPLM01000004">
    <property type="protein sequence ID" value="TMW67468.1"/>
    <property type="molecule type" value="Genomic_DNA"/>
</dbReference>
<evidence type="ECO:0000256" key="1">
    <source>
        <dbReference type="SAM" id="MobiDB-lite"/>
    </source>
</evidence>
<feature type="compositionally biased region" description="Pro residues" evidence="1">
    <location>
        <begin position="135"/>
        <end position="145"/>
    </location>
</feature>
<sequence length="278" mass="27807">MLRVSKLVVLATLLAAVPWSAQGFNEDGNDDVVFTVNELDLDSPSDLISRSGSFDSDLSGSGSSSGSNASFSNSGSSAYDDNSSSSSGSLIGDGSIGYDDSMSGIGDDLVDGSLGGSLSSSSGSDGASSSGLVLPPTPTVKPTPTPTSSRSTNAPSPTVHCVNVGTGDDYNNPVMSTSDIYDDPDLLTLEGSQSSSSSSSGSAPQPSVCGMFETPVSVEGVEGVFCVSGDQQRICSGLQGNSFVCPGSQPGLPHGSYCAFVASGVFGCRPNVPCATLT</sequence>
<dbReference type="Proteomes" id="UP000794436">
    <property type="component" value="Unassembled WGS sequence"/>
</dbReference>
<proteinExistence type="predicted"/>
<accession>A0A8K1FRD1</accession>
<feature type="signal peptide" evidence="2">
    <location>
        <begin position="1"/>
        <end position="23"/>
    </location>
</feature>
<name>A0A8K1FRD1_PYTOL</name>
<dbReference type="AlphaFoldDB" id="A0A8K1FRD1"/>
<evidence type="ECO:0000313" key="4">
    <source>
        <dbReference type="Proteomes" id="UP000794436"/>
    </source>
</evidence>
<keyword evidence="4" id="KW-1185">Reference proteome</keyword>
<feature type="region of interest" description="Disordered" evidence="1">
    <location>
        <begin position="114"/>
        <end position="208"/>
    </location>
</feature>
<feature type="compositionally biased region" description="Low complexity" evidence="1">
    <location>
        <begin position="116"/>
        <end position="132"/>
    </location>
</feature>
<reference evidence="3" key="1">
    <citation type="submission" date="2019-03" db="EMBL/GenBank/DDBJ databases">
        <title>Long read genome sequence of the mycoparasitic Pythium oligandrum ATCC 38472 isolated from sugarbeet rhizosphere.</title>
        <authorList>
            <person name="Gaulin E."/>
        </authorList>
    </citation>
    <scope>NUCLEOTIDE SEQUENCE</scope>
    <source>
        <strain evidence="3">ATCC 38472_TT</strain>
    </source>
</reference>
<keyword evidence="2" id="KW-0732">Signal</keyword>
<feature type="chain" id="PRO_5035473441" evidence="2">
    <location>
        <begin position="24"/>
        <end position="278"/>
    </location>
</feature>
<organism evidence="3 4">
    <name type="scientific">Pythium oligandrum</name>
    <name type="common">Mycoparasitic fungus</name>
    <dbReference type="NCBI Taxonomy" id="41045"/>
    <lineage>
        <taxon>Eukaryota</taxon>
        <taxon>Sar</taxon>
        <taxon>Stramenopiles</taxon>
        <taxon>Oomycota</taxon>
        <taxon>Peronosporomycetes</taxon>
        <taxon>Pythiales</taxon>
        <taxon>Pythiaceae</taxon>
        <taxon>Pythium</taxon>
    </lineage>
</organism>
<protein>
    <submittedName>
        <fullName evidence="3">Uncharacterized protein</fullName>
    </submittedName>
</protein>
<gene>
    <name evidence="3" type="ORF">Poli38472_011088</name>
</gene>
<evidence type="ECO:0000256" key="2">
    <source>
        <dbReference type="SAM" id="SignalP"/>
    </source>
</evidence>